<dbReference type="Proteomes" id="UP000595254">
    <property type="component" value="Chromosome"/>
</dbReference>
<proteinExistence type="predicted"/>
<evidence type="ECO:0000256" key="1">
    <source>
        <dbReference type="SAM" id="Phobius"/>
    </source>
</evidence>
<dbReference type="Pfam" id="PF14079">
    <property type="entry name" value="DUF4260"/>
    <property type="match status" value="1"/>
</dbReference>
<dbReference type="RefSeq" id="WP_040376380.1">
    <property type="nucleotide sequence ID" value="NZ_CP068053.1"/>
</dbReference>
<feature type="transmembrane region" description="Helical" evidence="1">
    <location>
        <begin position="55"/>
        <end position="74"/>
    </location>
</feature>
<gene>
    <name evidence="2" type="ORF">I6J18_01685</name>
</gene>
<feature type="transmembrane region" description="Helical" evidence="1">
    <location>
        <begin position="80"/>
        <end position="98"/>
    </location>
</feature>
<keyword evidence="1" id="KW-1133">Transmembrane helix</keyword>
<name>A0A974S0I3_PERPY</name>
<dbReference type="EMBL" id="CP068053">
    <property type="protein sequence ID" value="QQT00672.1"/>
    <property type="molecule type" value="Genomic_DNA"/>
</dbReference>
<keyword evidence="3" id="KW-1185">Reference proteome</keyword>
<dbReference type="AlphaFoldDB" id="A0A974S0I3"/>
<keyword evidence="1" id="KW-0812">Transmembrane</keyword>
<sequence length="116" mass="13265">MKNNQLVRMENGVAFALSLYMYLQLDFPVGIFFVLLFVPDCTMIGYMVNKKVGASLYNVGHSFLLPLVLAGSYLYVGNDYLLMLSIIWAAHIFLDRLLGFGLKYEDSFNQTHIQRL</sequence>
<accession>A0A974S0I3</accession>
<dbReference type="KEGG" id="ppsr:I6J18_01685"/>
<keyword evidence="1" id="KW-0472">Membrane</keyword>
<protein>
    <submittedName>
        <fullName evidence="2">DUF4260 domain-containing protein</fullName>
    </submittedName>
</protein>
<organism evidence="2 3">
    <name type="scientific">Peribacillus psychrosaccharolyticus</name>
    <name type="common">Bacillus psychrosaccharolyticus</name>
    <dbReference type="NCBI Taxonomy" id="1407"/>
    <lineage>
        <taxon>Bacteria</taxon>
        <taxon>Bacillati</taxon>
        <taxon>Bacillota</taxon>
        <taxon>Bacilli</taxon>
        <taxon>Bacillales</taxon>
        <taxon>Bacillaceae</taxon>
        <taxon>Peribacillus</taxon>
    </lineage>
</organism>
<evidence type="ECO:0000313" key="3">
    <source>
        <dbReference type="Proteomes" id="UP000595254"/>
    </source>
</evidence>
<dbReference type="InterPro" id="IPR025356">
    <property type="entry name" value="DUF4260"/>
</dbReference>
<evidence type="ECO:0000313" key="2">
    <source>
        <dbReference type="EMBL" id="QQT00672.1"/>
    </source>
</evidence>
<reference evidence="2 3" key="1">
    <citation type="submission" date="2021-01" db="EMBL/GenBank/DDBJ databases">
        <title>FDA dAtabase for Regulatory Grade micrObial Sequences (FDA-ARGOS): Supporting development and validation of Infectious Disease Dx tests.</title>
        <authorList>
            <person name="Nelson B."/>
            <person name="Plummer A."/>
            <person name="Tallon L."/>
            <person name="Sadzewicz L."/>
            <person name="Zhao X."/>
            <person name="Boylan J."/>
            <person name="Ott S."/>
            <person name="Bowen H."/>
            <person name="Vavikolanu K."/>
            <person name="Mehta A."/>
            <person name="Aluvathingal J."/>
            <person name="Nadendla S."/>
            <person name="Myers T."/>
            <person name="Yan Y."/>
            <person name="Sichtig H."/>
        </authorList>
    </citation>
    <scope>NUCLEOTIDE SEQUENCE [LARGE SCALE GENOMIC DNA]</scope>
    <source>
        <strain evidence="2 3">FDAARGOS_1161</strain>
    </source>
</reference>